<dbReference type="PANTHER" id="PTHR24186:SF38">
    <property type="entry name" value="ANKYRIN REPEAT FAMILY PROTEIN"/>
    <property type="match status" value="1"/>
</dbReference>
<evidence type="ECO:0000256" key="3">
    <source>
        <dbReference type="SAM" id="MobiDB-lite"/>
    </source>
</evidence>
<keyword evidence="5" id="KW-1185">Reference proteome</keyword>
<gene>
    <name evidence="4" type="ORF">EV356DRAFT_530136</name>
</gene>
<proteinExistence type="predicted"/>
<dbReference type="Proteomes" id="UP000800092">
    <property type="component" value="Unassembled WGS sequence"/>
</dbReference>
<dbReference type="GO" id="GO:0005886">
    <property type="term" value="C:plasma membrane"/>
    <property type="evidence" value="ECO:0007669"/>
    <property type="project" value="TreeGrafter"/>
</dbReference>
<keyword evidence="2" id="KW-0040">ANK repeat</keyword>
<dbReference type="AlphaFoldDB" id="A0A6A6HH08"/>
<dbReference type="InterPro" id="IPR002110">
    <property type="entry name" value="Ankyrin_rpt"/>
</dbReference>
<accession>A0A6A6HH08</accession>
<feature type="region of interest" description="Disordered" evidence="3">
    <location>
        <begin position="280"/>
        <end position="347"/>
    </location>
</feature>
<dbReference type="EMBL" id="ML991780">
    <property type="protein sequence ID" value="KAF2237414.1"/>
    <property type="molecule type" value="Genomic_DNA"/>
</dbReference>
<feature type="compositionally biased region" description="Polar residues" evidence="3">
    <location>
        <begin position="285"/>
        <end position="339"/>
    </location>
</feature>
<dbReference type="InterPro" id="IPR036770">
    <property type="entry name" value="Ankyrin_rpt-contain_sf"/>
</dbReference>
<dbReference type="PANTHER" id="PTHR24186">
    <property type="entry name" value="PROTEIN PHOSPHATASE 1 REGULATORY SUBUNIT"/>
    <property type="match status" value="1"/>
</dbReference>
<dbReference type="Pfam" id="PF13606">
    <property type="entry name" value="Ank_3"/>
    <property type="match status" value="1"/>
</dbReference>
<keyword evidence="1" id="KW-0677">Repeat</keyword>
<protein>
    <submittedName>
        <fullName evidence="4">Uncharacterized protein</fullName>
    </submittedName>
</protein>
<sequence>MSEASLGRESQFIPGNPQQDAYDDDSSSSSNEGEDEDSDKDDTNEEAQEVETSVEEQLTKVLHEMKHSGKRFGEFDQEVKDRIAMKTRNENEPTTLHILAIAKKDELPDERFLKPLIKFLVRRPERLLAKKDDGQNYTPLHHAILKNKTKMVKWMCEADAEIDKILSMKSQKKKNCLHVAIEKRSKMVDYLIGLASPDTLSAKDFDDNTPLHLAVECQRCDEKQLELIEAIVEKCDDHMRDTGKDFNAASRSPYLHHLYTCEQGIDMEKAKMDVAIKKPREENKANNSTHPQTDGQKNKKQTLSMKQTLSARSELSGKGQQRLTAVSHPTNEPLPNSPTVEGVDENRTRCKAGVPAKDAEKEPKNGNQSPTLKKIRDFLKLHYLRTRDHDAALEILYGRYPNSGHSNKATFLDLSGYSTKDGASKAISILKFEDILQYVKIPRMRADENSLIRNASKSTGQMIQSNGNGRGDLVKVFESLKGVNTILKVTVDDLKPPAHSDEAIEDALRGKNVEIWDWKKIDLCPEVIYNAAPKATEIHLHWSGNNAVLRGWSEEDGLPKLTQLRKIELYVEQGLEQFRRVKTNVAEFKRRIGVQMKRESMSIQGGIEEAIKEGNKTSTQRKVKGTQQMMGRPRHVEINVHYPIMGQEANHVDRDTAVPR</sequence>
<dbReference type="Gene3D" id="1.25.40.20">
    <property type="entry name" value="Ankyrin repeat-containing domain"/>
    <property type="match status" value="1"/>
</dbReference>
<dbReference type="SMART" id="SM00248">
    <property type="entry name" value="ANK"/>
    <property type="match status" value="3"/>
</dbReference>
<evidence type="ECO:0000313" key="5">
    <source>
        <dbReference type="Proteomes" id="UP000800092"/>
    </source>
</evidence>
<dbReference type="SUPFAM" id="SSF48403">
    <property type="entry name" value="Ankyrin repeat"/>
    <property type="match status" value="1"/>
</dbReference>
<evidence type="ECO:0000256" key="2">
    <source>
        <dbReference type="ARBA" id="ARBA00023043"/>
    </source>
</evidence>
<feature type="region of interest" description="Disordered" evidence="3">
    <location>
        <begin position="1"/>
        <end position="54"/>
    </location>
</feature>
<evidence type="ECO:0000313" key="4">
    <source>
        <dbReference type="EMBL" id="KAF2237414.1"/>
    </source>
</evidence>
<organism evidence="4 5">
    <name type="scientific">Viridothelium virens</name>
    <name type="common">Speckled blister lichen</name>
    <name type="synonym">Trypethelium virens</name>
    <dbReference type="NCBI Taxonomy" id="1048519"/>
    <lineage>
        <taxon>Eukaryota</taxon>
        <taxon>Fungi</taxon>
        <taxon>Dikarya</taxon>
        <taxon>Ascomycota</taxon>
        <taxon>Pezizomycotina</taxon>
        <taxon>Dothideomycetes</taxon>
        <taxon>Dothideomycetes incertae sedis</taxon>
        <taxon>Trypetheliales</taxon>
        <taxon>Trypetheliaceae</taxon>
        <taxon>Viridothelium</taxon>
    </lineage>
</organism>
<dbReference type="OrthoDB" id="206201at2759"/>
<feature type="compositionally biased region" description="Acidic residues" evidence="3">
    <location>
        <begin position="21"/>
        <end position="54"/>
    </location>
</feature>
<name>A0A6A6HH08_VIRVR</name>
<reference evidence="4" key="1">
    <citation type="journal article" date="2020" name="Stud. Mycol.">
        <title>101 Dothideomycetes genomes: a test case for predicting lifestyles and emergence of pathogens.</title>
        <authorList>
            <person name="Haridas S."/>
            <person name="Albert R."/>
            <person name="Binder M."/>
            <person name="Bloem J."/>
            <person name="Labutti K."/>
            <person name="Salamov A."/>
            <person name="Andreopoulos B."/>
            <person name="Baker S."/>
            <person name="Barry K."/>
            <person name="Bills G."/>
            <person name="Bluhm B."/>
            <person name="Cannon C."/>
            <person name="Castanera R."/>
            <person name="Culley D."/>
            <person name="Daum C."/>
            <person name="Ezra D."/>
            <person name="Gonzalez J."/>
            <person name="Henrissat B."/>
            <person name="Kuo A."/>
            <person name="Liang C."/>
            <person name="Lipzen A."/>
            <person name="Lutzoni F."/>
            <person name="Magnuson J."/>
            <person name="Mondo S."/>
            <person name="Nolan M."/>
            <person name="Ohm R."/>
            <person name="Pangilinan J."/>
            <person name="Park H.-J."/>
            <person name="Ramirez L."/>
            <person name="Alfaro M."/>
            <person name="Sun H."/>
            <person name="Tritt A."/>
            <person name="Yoshinaga Y."/>
            <person name="Zwiers L.-H."/>
            <person name="Turgeon B."/>
            <person name="Goodwin S."/>
            <person name="Spatafora J."/>
            <person name="Crous P."/>
            <person name="Grigoriev I."/>
        </authorList>
    </citation>
    <scope>NUCLEOTIDE SEQUENCE</scope>
    <source>
        <strain evidence="4">Tuck. ex Michener</strain>
    </source>
</reference>
<evidence type="ECO:0000256" key="1">
    <source>
        <dbReference type="ARBA" id="ARBA00022737"/>
    </source>
</evidence>